<accession>A0AAW3I333</accession>
<reference evidence="1 2" key="1">
    <citation type="submission" date="2015-07" db="EMBL/GenBank/DDBJ databases">
        <title>Draft genome of Achromobacter spanius.</title>
        <authorList>
            <person name="Wang X."/>
        </authorList>
    </citation>
    <scope>NUCLEOTIDE SEQUENCE [LARGE SCALE GENOMIC DNA]</scope>
    <source>
        <strain evidence="1 2">CGMCC9173</strain>
    </source>
</reference>
<dbReference type="EMBL" id="LGVG01000019">
    <property type="protein sequence ID" value="KNE26703.1"/>
    <property type="molecule type" value="Genomic_DNA"/>
</dbReference>
<evidence type="ECO:0008006" key="3">
    <source>
        <dbReference type="Google" id="ProtNLM"/>
    </source>
</evidence>
<dbReference type="AlphaFoldDB" id="A0AAW3I333"/>
<organism evidence="1 2">
    <name type="scientific">Achromobacter spanius</name>
    <dbReference type="NCBI Taxonomy" id="217203"/>
    <lineage>
        <taxon>Bacteria</taxon>
        <taxon>Pseudomonadati</taxon>
        <taxon>Pseudomonadota</taxon>
        <taxon>Betaproteobacteria</taxon>
        <taxon>Burkholderiales</taxon>
        <taxon>Alcaligenaceae</taxon>
        <taxon>Achromobacter</taxon>
    </lineage>
</organism>
<proteinExistence type="predicted"/>
<evidence type="ECO:0000313" key="1">
    <source>
        <dbReference type="EMBL" id="KNE26703.1"/>
    </source>
</evidence>
<evidence type="ECO:0000313" key="2">
    <source>
        <dbReference type="Proteomes" id="UP000037511"/>
    </source>
</evidence>
<name>A0AAW3I333_9BURK</name>
<comment type="caution">
    <text evidence="1">The sequence shown here is derived from an EMBL/GenBank/DDBJ whole genome shotgun (WGS) entry which is preliminary data.</text>
</comment>
<protein>
    <recommendedName>
        <fullName evidence="3">Secreted protein</fullName>
    </recommendedName>
</protein>
<sequence length="67" mass="6985">MAIPSTAHGLGRCDQVLGVVTACVGAVAWYRSVTCVQPTAAMAANVSKIALQSRCVMRAPSFFVDEA</sequence>
<dbReference type="Proteomes" id="UP000037511">
    <property type="component" value="Unassembled WGS sequence"/>
</dbReference>
<gene>
    <name evidence="1" type="ORF">AFM18_15725</name>
</gene>